<keyword evidence="2" id="KW-1185">Reference proteome</keyword>
<evidence type="ECO:0000313" key="2">
    <source>
        <dbReference type="Proteomes" id="UP000560658"/>
    </source>
</evidence>
<dbReference type="EMBL" id="JACIER010000009">
    <property type="protein sequence ID" value="MBB4044596.1"/>
    <property type="molecule type" value="Genomic_DNA"/>
</dbReference>
<accession>A0A840CZ23</accession>
<proteinExistence type="predicted"/>
<organism evidence="1 2">
    <name type="scientific">Bacteroides reticulotermitis</name>
    <dbReference type="NCBI Taxonomy" id="1133319"/>
    <lineage>
        <taxon>Bacteria</taxon>
        <taxon>Pseudomonadati</taxon>
        <taxon>Bacteroidota</taxon>
        <taxon>Bacteroidia</taxon>
        <taxon>Bacteroidales</taxon>
        <taxon>Bacteroidaceae</taxon>
        <taxon>Bacteroides</taxon>
    </lineage>
</organism>
<protein>
    <recommendedName>
        <fullName evidence="3">DUF4270 domain-containing protein</fullName>
    </recommendedName>
</protein>
<evidence type="ECO:0000313" key="1">
    <source>
        <dbReference type="EMBL" id="MBB4044596.1"/>
    </source>
</evidence>
<dbReference type="Proteomes" id="UP000560658">
    <property type="component" value="Unassembled WGS sequence"/>
</dbReference>
<dbReference type="Pfam" id="PF14092">
    <property type="entry name" value="DUF4270"/>
    <property type="match status" value="1"/>
</dbReference>
<evidence type="ECO:0008006" key="3">
    <source>
        <dbReference type="Google" id="ProtNLM"/>
    </source>
</evidence>
<dbReference type="AlphaFoldDB" id="A0A840CZ23"/>
<reference evidence="1" key="1">
    <citation type="submission" date="2020-08" db="EMBL/GenBank/DDBJ databases">
        <title>Genomic Encyclopedia of Type Strains, Phase IV (KMG-IV): sequencing the most valuable type-strain genomes for metagenomic binning, comparative biology and taxonomic classification.</title>
        <authorList>
            <person name="Goeker M."/>
        </authorList>
    </citation>
    <scope>NUCLEOTIDE SEQUENCE [LARGE SCALE GENOMIC DNA]</scope>
    <source>
        <strain evidence="1">DSM 105720</strain>
    </source>
</reference>
<name>A0A840CZ23_9BACE</name>
<sequence>MRMLVMTSMTEYGKLAKIKKSKQIKTHQSIMKLKYALIALLTVSFFGCDDNTAGLGLGLFPGGDQGIKGQLSTFDVTTESVLAGSIYAKTNIGYVGKFTDPTFGTYKAGFMAGLNCPEGLTFPAVYTVTQSSNGNPSKATGVMVGDESEDNKDVTFIKDSNGKIIGNIHTVEVYMLYNGYFGDSLTACRLSLYELNKKLSTPDAYLTSIDPTNYCNKSTGLLGTKAYTAVDMSIKDSLRNSSSYSPNIRVNLKSQIAERVGGTILKASRDYGKDLYKHFGDSFKGLYVESDYGDGTILYVNQVQMNVVYKCYATDSITGLKLKKKVKEEGDLTYKDSTYYTYRTFLSTREVIQANSLENDENAINDLINNSLNCTYLKTPSGIFTEATLPIDKIESKLLGDTLNAVKLAFSNYNQDSDKKFGMSIPTNVMLIRKQIKDSFFKKNQLHDGISSFLTANSSNQYTFSNITKLINACIAEKNKAIQDLEKGPITITRDDNTTVTVTNLEDWKKESGWDKVLLIPVLLTYDSTTSTNSNIISIQHDLKPGYVRLKGGKKNDQSFNNIKMEVTSTHFDR</sequence>
<dbReference type="InterPro" id="IPR025366">
    <property type="entry name" value="DUF4270"/>
</dbReference>
<gene>
    <name evidence="1" type="ORF">GGR06_002391</name>
</gene>
<comment type="caution">
    <text evidence="1">The sequence shown here is derived from an EMBL/GenBank/DDBJ whole genome shotgun (WGS) entry which is preliminary data.</text>
</comment>